<feature type="domain" description="Glycosyltransferase subfamily 4-like N-terminal" evidence="2">
    <location>
        <begin position="31"/>
        <end position="198"/>
    </location>
</feature>
<comment type="caution">
    <text evidence="3">The sequence shown here is derived from an EMBL/GenBank/DDBJ whole genome shotgun (WGS) entry which is preliminary data.</text>
</comment>
<name>A0A2M8PZK0_9CHLR</name>
<proteinExistence type="predicted"/>
<dbReference type="Proteomes" id="UP000228947">
    <property type="component" value="Unassembled WGS sequence"/>
</dbReference>
<evidence type="ECO:0000259" key="1">
    <source>
        <dbReference type="Pfam" id="PF00534"/>
    </source>
</evidence>
<dbReference type="EMBL" id="PGTL01000006">
    <property type="protein sequence ID" value="PJF42979.1"/>
    <property type="molecule type" value="Genomic_DNA"/>
</dbReference>
<evidence type="ECO:0008006" key="5">
    <source>
        <dbReference type="Google" id="ProtNLM"/>
    </source>
</evidence>
<accession>A0A2M8PZK0</accession>
<dbReference type="SUPFAM" id="SSF53756">
    <property type="entry name" value="UDP-Glycosyltransferase/glycogen phosphorylase"/>
    <property type="match status" value="1"/>
</dbReference>
<dbReference type="Gene3D" id="3.40.50.2000">
    <property type="entry name" value="Glycogen Phosphorylase B"/>
    <property type="match status" value="2"/>
</dbReference>
<dbReference type="CDD" id="cd03801">
    <property type="entry name" value="GT4_PimA-like"/>
    <property type="match status" value="1"/>
</dbReference>
<dbReference type="InterPro" id="IPR050194">
    <property type="entry name" value="Glycosyltransferase_grp1"/>
</dbReference>
<gene>
    <name evidence="3" type="ORF">CUN50_02330</name>
</gene>
<evidence type="ECO:0000313" key="3">
    <source>
        <dbReference type="EMBL" id="PJF42979.1"/>
    </source>
</evidence>
<dbReference type="PANTHER" id="PTHR45947:SF3">
    <property type="entry name" value="SULFOQUINOVOSYL TRANSFERASE SQD2"/>
    <property type="match status" value="1"/>
</dbReference>
<dbReference type="AlphaFoldDB" id="A0A2M8PZK0"/>
<evidence type="ECO:0000313" key="4">
    <source>
        <dbReference type="Proteomes" id="UP000228947"/>
    </source>
</evidence>
<organism evidence="3 4">
    <name type="scientific">Candidatus Thermofonsia Clade 1 bacterium</name>
    <dbReference type="NCBI Taxonomy" id="2364210"/>
    <lineage>
        <taxon>Bacteria</taxon>
        <taxon>Bacillati</taxon>
        <taxon>Chloroflexota</taxon>
        <taxon>Candidatus Thermofontia</taxon>
        <taxon>Candidatus Thermofonsia Clade 1</taxon>
    </lineage>
</organism>
<dbReference type="InterPro" id="IPR001296">
    <property type="entry name" value="Glyco_trans_1"/>
</dbReference>
<dbReference type="InterPro" id="IPR028098">
    <property type="entry name" value="Glyco_trans_4-like_N"/>
</dbReference>
<evidence type="ECO:0000259" key="2">
    <source>
        <dbReference type="Pfam" id="PF13439"/>
    </source>
</evidence>
<dbReference type="Pfam" id="PF00534">
    <property type="entry name" value="Glycos_transf_1"/>
    <property type="match status" value="1"/>
</dbReference>
<dbReference type="PANTHER" id="PTHR45947">
    <property type="entry name" value="SULFOQUINOVOSYL TRANSFERASE SQD2"/>
    <property type="match status" value="1"/>
</dbReference>
<feature type="domain" description="Glycosyl transferase family 1" evidence="1">
    <location>
        <begin position="209"/>
        <end position="370"/>
    </location>
</feature>
<reference evidence="3 4" key="1">
    <citation type="submission" date="2017-11" db="EMBL/GenBank/DDBJ databases">
        <title>Evolution of Phototrophy in the Chloroflexi Phylum Driven by Horizontal Gene Transfer.</title>
        <authorList>
            <person name="Ward L.M."/>
            <person name="Hemp J."/>
            <person name="Shih P.M."/>
            <person name="Mcglynn S.E."/>
            <person name="Fischer W."/>
        </authorList>
    </citation>
    <scope>NUCLEOTIDE SEQUENCE [LARGE SCALE GENOMIC DNA]</scope>
    <source>
        <strain evidence="3">CP1_1M</strain>
    </source>
</reference>
<sequence>MLGLTFSRKRRTNTADRLRIGLFTDSFPPIINGVSIVLSNLHEELLAQGQDAHVFTFGSQESARPNVWVTRGVPLGSSSFHSALMLDRPSSLVARTLSVFHINDPFNIALVALRMAKHLDRPIVFTNHTRHDLYLEERWSSVLRPMLKLYVEAQMTYMMRASHLITAPSYSALRWMQSLLPEAAHRMRVVHNGIALQRFEQLPSDVLRREQLGISAKATIFGYVGRVVPEKNLEVFAEALVCAVQQGADAHWIVIGDGSSRAELAAITARIADRVHLLGKVPNEALPRYIPLFDVFGMPSLSDTNPLSVTEAMACRKPFLGVRADWWEEYPNYQQAGVLAENNPADLAAAIVWFCQNEAARRQMGECAYQISRHFDIRNVAAEWIDLYNQLVERHTLTQAS</sequence>
<protein>
    <recommendedName>
        <fullName evidence="5">Glycosyltransferase family 1 protein</fullName>
    </recommendedName>
</protein>
<dbReference type="Pfam" id="PF13439">
    <property type="entry name" value="Glyco_transf_4"/>
    <property type="match status" value="1"/>
</dbReference>
<dbReference type="GO" id="GO:0016757">
    <property type="term" value="F:glycosyltransferase activity"/>
    <property type="evidence" value="ECO:0007669"/>
    <property type="project" value="InterPro"/>
</dbReference>